<feature type="compositionally biased region" description="Polar residues" evidence="1">
    <location>
        <begin position="119"/>
        <end position="133"/>
    </location>
</feature>
<gene>
    <name evidence="2" type="ORF">SEMRO_1531_G280150.1</name>
</gene>
<dbReference type="EMBL" id="CAICTM010001529">
    <property type="protein sequence ID" value="CAB9524383.1"/>
    <property type="molecule type" value="Genomic_DNA"/>
</dbReference>
<dbReference type="Proteomes" id="UP001153069">
    <property type="component" value="Unassembled WGS sequence"/>
</dbReference>
<name>A0A9N8HVN7_9STRA</name>
<feature type="region of interest" description="Disordered" evidence="1">
    <location>
        <begin position="67"/>
        <end position="153"/>
    </location>
</feature>
<evidence type="ECO:0000313" key="3">
    <source>
        <dbReference type="Proteomes" id="UP001153069"/>
    </source>
</evidence>
<organism evidence="2 3">
    <name type="scientific">Seminavis robusta</name>
    <dbReference type="NCBI Taxonomy" id="568900"/>
    <lineage>
        <taxon>Eukaryota</taxon>
        <taxon>Sar</taxon>
        <taxon>Stramenopiles</taxon>
        <taxon>Ochrophyta</taxon>
        <taxon>Bacillariophyta</taxon>
        <taxon>Bacillariophyceae</taxon>
        <taxon>Bacillariophycidae</taxon>
        <taxon>Naviculales</taxon>
        <taxon>Naviculaceae</taxon>
        <taxon>Seminavis</taxon>
    </lineage>
</organism>
<accession>A0A9N8HVN7</accession>
<comment type="caution">
    <text evidence="2">The sequence shown here is derived from an EMBL/GenBank/DDBJ whole genome shotgun (WGS) entry which is preliminary data.</text>
</comment>
<reference evidence="2" key="1">
    <citation type="submission" date="2020-06" db="EMBL/GenBank/DDBJ databases">
        <authorList>
            <consortium name="Plant Systems Biology data submission"/>
        </authorList>
    </citation>
    <scope>NUCLEOTIDE SEQUENCE</scope>
    <source>
        <strain evidence="2">D6</strain>
    </source>
</reference>
<keyword evidence="3" id="KW-1185">Reference proteome</keyword>
<evidence type="ECO:0000313" key="2">
    <source>
        <dbReference type="EMBL" id="CAB9524383.1"/>
    </source>
</evidence>
<sequence length="153" mass="16674">MDIPSYFVVTNSAPAVPITAAEEEIRLNNIPSFIVIPTMSLDERLERKLSSFSSSSSLSISSHLFHPSNERWSSNGAASCEKCPPTKPLQDKSSTNSLTALLRKAKSSRHQTLAPRQPLRTNTPASIEYSPSSIPRMPRRQGTATSIGPLRGP</sequence>
<proteinExistence type="predicted"/>
<dbReference type="AlphaFoldDB" id="A0A9N8HVN7"/>
<evidence type="ECO:0000256" key="1">
    <source>
        <dbReference type="SAM" id="MobiDB-lite"/>
    </source>
</evidence>
<protein>
    <submittedName>
        <fullName evidence="2">Uncharacterized protein</fullName>
    </submittedName>
</protein>